<proteinExistence type="predicted"/>
<comment type="caution">
    <text evidence="1">The sequence shown here is derived from an EMBL/GenBank/DDBJ whole genome shotgun (WGS) entry which is preliminary data.</text>
</comment>
<gene>
    <name evidence="1" type="ORF">EGW08_021974</name>
</gene>
<evidence type="ECO:0000313" key="2">
    <source>
        <dbReference type="Proteomes" id="UP000271974"/>
    </source>
</evidence>
<reference evidence="1 2" key="1">
    <citation type="submission" date="2019-01" db="EMBL/GenBank/DDBJ databases">
        <title>A draft genome assembly of the solar-powered sea slug Elysia chlorotica.</title>
        <authorList>
            <person name="Cai H."/>
            <person name="Li Q."/>
            <person name="Fang X."/>
            <person name="Li J."/>
            <person name="Curtis N.E."/>
            <person name="Altenburger A."/>
            <person name="Shibata T."/>
            <person name="Feng M."/>
            <person name="Maeda T."/>
            <person name="Schwartz J.A."/>
            <person name="Shigenobu S."/>
            <person name="Lundholm N."/>
            <person name="Nishiyama T."/>
            <person name="Yang H."/>
            <person name="Hasebe M."/>
            <person name="Li S."/>
            <person name="Pierce S.K."/>
            <person name="Wang J."/>
        </authorList>
    </citation>
    <scope>NUCLEOTIDE SEQUENCE [LARGE SCALE GENOMIC DNA]</scope>
    <source>
        <strain evidence="1">EC2010</strain>
        <tissue evidence="1">Whole organism of an adult</tissue>
    </source>
</reference>
<dbReference type="Proteomes" id="UP000271974">
    <property type="component" value="Unassembled WGS sequence"/>
</dbReference>
<protein>
    <submittedName>
        <fullName evidence="1">Uncharacterized protein</fullName>
    </submittedName>
</protein>
<accession>A0A3S0Z440</accession>
<sequence>MAKCYDCGSVDPWHIRYEWWGSGDVEGFSRFFILKDQRKAGNFLIKLTVSCVKIVQRNETSEVYTAEFFHSMVTKQLPTFEGGPISPASGKIHPSKRATLYDTFDVMPSWHPQMSHLGSMAHPVSQHLYIES</sequence>
<organism evidence="1 2">
    <name type="scientific">Elysia chlorotica</name>
    <name type="common">Eastern emerald elysia</name>
    <name type="synonym">Sea slug</name>
    <dbReference type="NCBI Taxonomy" id="188477"/>
    <lineage>
        <taxon>Eukaryota</taxon>
        <taxon>Metazoa</taxon>
        <taxon>Spiralia</taxon>
        <taxon>Lophotrochozoa</taxon>
        <taxon>Mollusca</taxon>
        <taxon>Gastropoda</taxon>
        <taxon>Heterobranchia</taxon>
        <taxon>Euthyneura</taxon>
        <taxon>Panpulmonata</taxon>
        <taxon>Sacoglossa</taxon>
        <taxon>Placobranchoidea</taxon>
        <taxon>Plakobranchidae</taxon>
        <taxon>Elysia</taxon>
    </lineage>
</organism>
<keyword evidence="2" id="KW-1185">Reference proteome</keyword>
<name>A0A3S0Z440_ELYCH</name>
<dbReference type="AlphaFoldDB" id="A0A3S0Z440"/>
<dbReference type="EMBL" id="RQTK01001448">
    <property type="protein sequence ID" value="RUS70260.1"/>
    <property type="molecule type" value="Genomic_DNA"/>
</dbReference>
<feature type="non-terminal residue" evidence="1">
    <location>
        <position position="132"/>
    </location>
</feature>
<evidence type="ECO:0000313" key="1">
    <source>
        <dbReference type="EMBL" id="RUS70260.1"/>
    </source>
</evidence>